<dbReference type="Proteomes" id="UP000501891">
    <property type="component" value="Chromosome"/>
</dbReference>
<name>A0A858R6E0_9PROT</name>
<dbReference type="EMBL" id="CP051775">
    <property type="protein sequence ID" value="QJE72971.1"/>
    <property type="molecule type" value="Genomic_DNA"/>
</dbReference>
<keyword evidence="2" id="KW-1185">Reference proteome</keyword>
<reference evidence="1" key="1">
    <citation type="submission" date="2020-04" db="EMBL/GenBank/DDBJ databases">
        <title>A desert anoxygenic phototrophic bacterium fixes CO2 using RubisCO under aerobic conditions.</title>
        <authorList>
            <person name="Tang K."/>
        </authorList>
    </citation>
    <scope>NUCLEOTIDE SEQUENCE [LARGE SCALE GENOMIC DNA]</scope>
    <source>
        <strain evidence="1">MIMtkB3</strain>
    </source>
</reference>
<dbReference type="KEGG" id="acru:HHL28_07615"/>
<evidence type="ECO:0000313" key="1">
    <source>
        <dbReference type="EMBL" id="QJE72971.1"/>
    </source>
</evidence>
<accession>A0A858R6E0</accession>
<sequence length="85" mass="9264">MSTLHRQAMEAVLKAAEMDVLGTLEESGITDRHSEEADSAVMDVAISHAYRVFVRICESQGLTADPWLFADLAGELAEEEGQQNA</sequence>
<evidence type="ECO:0000313" key="2">
    <source>
        <dbReference type="Proteomes" id="UP000501891"/>
    </source>
</evidence>
<protein>
    <submittedName>
        <fullName evidence="1">Uncharacterized protein</fullName>
    </submittedName>
</protein>
<dbReference type="AlphaFoldDB" id="A0A858R6E0"/>
<organism evidence="1 2">
    <name type="scientific">Aerophototrophica crusticola</name>
    <dbReference type="NCBI Taxonomy" id="1709002"/>
    <lineage>
        <taxon>Bacteria</taxon>
        <taxon>Pseudomonadati</taxon>
        <taxon>Pseudomonadota</taxon>
        <taxon>Alphaproteobacteria</taxon>
        <taxon>Rhodospirillales</taxon>
        <taxon>Rhodospirillaceae</taxon>
        <taxon>Aerophototrophica</taxon>
    </lineage>
</organism>
<proteinExistence type="predicted"/>
<gene>
    <name evidence="1" type="ORF">HHL28_07615</name>
</gene>